<accession>A0ABU3K2J4</accession>
<dbReference type="InterPro" id="IPR036259">
    <property type="entry name" value="MFS_trans_sf"/>
</dbReference>
<dbReference type="EMBL" id="JASKMA010000054">
    <property type="protein sequence ID" value="MDT6988400.1"/>
    <property type="molecule type" value="Genomic_DNA"/>
</dbReference>
<evidence type="ECO:0000313" key="2">
    <source>
        <dbReference type="EMBL" id="MDT6988400.1"/>
    </source>
</evidence>
<protein>
    <recommendedName>
        <fullName evidence="1">MftR C-terminal domain-containing protein</fullName>
    </recommendedName>
</protein>
<organism evidence="2 3">
    <name type="scientific">Streptomyces lusitanus</name>
    <dbReference type="NCBI Taxonomy" id="68232"/>
    <lineage>
        <taxon>Bacteria</taxon>
        <taxon>Bacillati</taxon>
        <taxon>Actinomycetota</taxon>
        <taxon>Actinomycetes</taxon>
        <taxon>Kitasatosporales</taxon>
        <taxon>Streptomycetaceae</taxon>
        <taxon>Streptomyces</taxon>
    </lineage>
</organism>
<dbReference type="Pfam" id="PF17754">
    <property type="entry name" value="TetR_C_14"/>
    <property type="match status" value="1"/>
</dbReference>
<proteinExistence type="predicted"/>
<dbReference type="SUPFAM" id="SSF103473">
    <property type="entry name" value="MFS general substrate transporter"/>
    <property type="match status" value="1"/>
</dbReference>
<sequence>MYGLGLGIALPTAMDAALGALSEDTAGVGSGVNQSVRTLGGSFGAAVLGSVLNCGYRGDLNLGGVPAQARGAVEDSVFGGLAVAREIKSEALADSVRSAYVTALDSVLVVSGVLGLLGVLLAVVWLPRQVSQAPSTVFRHFATKQDLVFSQDYDLPFVAMFGAQSPELTPIQAERRAIRSLLHDISEQELALQRERFALIVSEPELWGPSLDSIRRTIRLLAEEVAERAGREARDPAVRAYTGAVFGVMLQVSMDWANDPGMDSAATLDEALGHLEHLRP</sequence>
<gene>
    <name evidence="2" type="ORF">QNO04_33635</name>
</gene>
<dbReference type="Proteomes" id="UP001249760">
    <property type="component" value="Unassembled WGS sequence"/>
</dbReference>
<dbReference type="Gene3D" id="1.10.357.10">
    <property type="entry name" value="Tetracycline Repressor, domain 2"/>
    <property type="match status" value="1"/>
</dbReference>
<dbReference type="InterPro" id="IPR041347">
    <property type="entry name" value="MftR_C"/>
</dbReference>
<evidence type="ECO:0000259" key="1">
    <source>
        <dbReference type="Pfam" id="PF17754"/>
    </source>
</evidence>
<feature type="domain" description="MftR C-terminal" evidence="1">
    <location>
        <begin position="169"/>
        <end position="277"/>
    </location>
</feature>
<reference evidence="2 3" key="1">
    <citation type="submission" date="2023-05" db="EMBL/GenBank/DDBJ databases">
        <title>Streptomyces fuscus sp. nov., a brown-black pigment producing actinomyces isolated from dry sand of Sea duck farm.</title>
        <authorList>
            <person name="Xie J."/>
            <person name="Shen N."/>
        </authorList>
    </citation>
    <scope>NUCLEOTIDE SEQUENCE [LARGE SCALE GENOMIC DNA]</scope>
    <source>
        <strain evidence="2 3">CGMCC 4.1745</strain>
    </source>
</reference>
<evidence type="ECO:0000313" key="3">
    <source>
        <dbReference type="Proteomes" id="UP001249760"/>
    </source>
</evidence>
<dbReference type="RefSeq" id="WP_394309024.1">
    <property type="nucleotide sequence ID" value="NZ_JASKMA010000054.1"/>
</dbReference>
<name>A0ABU3K2J4_9ACTN</name>
<comment type="caution">
    <text evidence="2">The sequence shown here is derived from an EMBL/GenBank/DDBJ whole genome shotgun (WGS) entry which is preliminary data.</text>
</comment>
<keyword evidence="3" id="KW-1185">Reference proteome</keyword>